<dbReference type="EMBL" id="DS231615">
    <property type="protein sequence ID" value="EDU40393.1"/>
    <property type="molecule type" value="Genomic_DNA"/>
</dbReference>
<name>B2VU31_PYRTR</name>
<dbReference type="HOGENOM" id="CLU_2795184_0_0_1"/>
<reference evidence="3" key="1">
    <citation type="journal article" date="2013" name="G3 (Bethesda)">
        <title>Comparative genomics of a plant-pathogenic fungus, Pyrenophora tritici-repentis, reveals transduplication and the impact of repeat elements on pathogenicity and population divergence.</title>
        <authorList>
            <person name="Manning V.A."/>
            <person name="Pandelova I."/>
            <person name="Dhillon B."/>
            <person name="Wilhelm L.J."/>
            <person name="Goodwin S.B."/>
            <person name="Berlin A.M."/>
            <person name="Figueroa M."/>
            <person name="Freitag M."/>
            <person name="Hane J.K."/>
            <person name="Henrissat B."/>
            <person name="Holman W.H."/>
            <person name="Kodira C.D."/>
            <person name="Martin J."/>
            <person name="Oliver R.P."/>
            <person name="Robbertse B."/>
            <person name="Schackwitz W."/>
            <person name="Schwartz D.C."/>
            <person name="Spatafora J.W."/>
            <person name="Turgeon B.G."/>
            <person name="Yandava C."/>
            <person name="Young S."/>
            <person name="Zhou S."/>
            <person name="Zeng Q."/>
            <person name="Grigoriev I.V."/>
            <person name="Ma L.-J."/>
            <person name="Ciuffetti L.M."/>
        </authorList>
    </citation>
    <scope>NUCLEOTIDE SEQUENCE [LARGE SCALE GENOMIC DNA]</scope>
    <source>
        <strain evidence="3">Pt-1C-BFP</strain>
    </source>
</reference>
<feature type="compositionally biased region" description="Basic and acidic residues" evidence="1">
    <location>
        <begin position="51"/>
        <end position="68"/>
    </location>
</feature>
<protein>
    <submittedName>
        <fullName evidence="2">Uncharacterized protein</fullName>
    </submittedName>
</protein>
<feature type="region of interest" description="Disordered" evidence="1">
    <location>
        <begin position="1"/>
        <end position="68"/>
    </location>
</feature>
<dbReference type="Proteomes" id="UP000001471">
    <property type="component" value="Unassembled WGS sequence"/>
</dbReference>
<dbReference type="InParanoid" id="B2VU31"/>
<evidence type="ECO:0000313" key="3">
    <source>
        <dbReference type="Proteomes" id="UP000001471"/>
    </source>
</evidence>
<dbReference type="AlphaFoldDB" id="B2VU31"/>
<sequence length="68" mass="7584">MKKWQSKACQCRRQNADTDRRAGKAKVSRVVPVGMRQGVQSGAMQGCPGEDAEHAKATWERRTRVAAR</sequence>
<organism evidence="2 3">
    <name type="scientific">Pyrenophora tritici-repentis (strain Pt-1C-BFP)</name>
    <name type="common">Wheat tan spot fungus</name>
    <name type="synonym">Drechslera tritici-repentis</name>
    <dbReference type="NCBI Taxonomy" id="426418"/>
    <lineage>
        <taxon>Eukaryota</taxon>
        <taxon>Fungi</taxon>
        <taxon>Dikarya</taxon>
        <taxon>Ascomycota</taxon>
        <taxon>Pezizomycotina</taxon>
        <taxon>Dothideomycetes</taxon>
        <taxon>Pleosporomycetidae</taxon>
        <taxon>Pleosporales</taxon>
        <taxon>Pleosporineae</taxon>
        <taxon>Pleosporaceae</taxon>
        <taxon>Pyrenophora</taxon>
    </lineage>
</organism>
<evidence type="ECO:0000313" key="2">
    <source>
        <dbReference type="EMBL" id="EDU40393.1"/>
    </source>
</evidence>
<evidence type="ECO:0000256" key="1">
    <source>
        <dbReference type="SAM" id="MobiDB-lite"/>
    </source>
</evidence>
<proteinExistence type="predicted"/>
<gene>
    <name evidence="2" type="ORF">PTRG_00955</name>
</gene>
<accession>B2VU31</accession>